<evidence type="ECO:0000256" key="6">
    <source>
        <dbReference type="ARBA" id="ARBA00022989"/>
    </source>
</evidence>
<dbReference type="PATRIC" id="fig|394096.3.peg.5988"/>
<keyword evidence="6 9" id="KW-1133">Transmembrane helix</keyword>
<dbReference type="InterPro" id="IPR000644">
    <property type="entry name" value="CBS_dom"/>
</dbReference>
<dbReference type="STRING" id="394096.DB31_1651"/>
<dbReference type="CDD" id="cd04606">
    <property type="entry name" value="CBS_pair_Mg_transporter"/>
    <property type="match status" value="1"/>
</dbReference>
<keyword evidence="7 9" id="KW-0472">Membrane</keyword>
<dbReference type="SUPFAM" id="SSF54631">
    <property type="entry name" value="CBS-domain pair"/>
    <property type="match status" value="1"/>
</dbReference>
<keyword evidence="12" id="KW-1185">Reference proteome</keyword>
<comment type="subcellular location">
    <subcellularLocation>
        <location evidence="9">Cell membrane</location>
        <topology evidence="9">Multi-pass membrane protein</topology>
    </subcellularLocation>
    <subcellularLocation>
        <location evidence="1">Membrane</location>
        <topology evidence="1">Multi-pass membrane protein</topology>
    </subcellularLocation>
</comment>
<dbReference type="SMART" id="SM00116">
    <property type="entry name" value="CBS"/>
    <property type="match status" value="1"/>
</dbReference>
<dbReference type="SUPFAM" id="SSF161093">
    <property type="entry name" value="MgtE membrane domain-like"/>
    <property type="match status" value="1"/>
</dbReference>
<organism evidence="11 12">
    <name type="scientific">Hyalangium minutum</name>
    <dbReference type="NCBI Taxonomy" id="394096"/>
    <lineage>
        <taxon>Bacteria</taxon>
        <taxon>Pseudomonadati</taxon>
        <taxon>Myxococcota</taxon>
        <taxon>Myxococcia</taxon>
        <taxon>Myxococcales</taxon>
        <taxon>Cystobacterineae</taxon>
        <taxon>Archangiaceae</taxon>
        <taxon>Hyalangium</taxon>
    </lineage>
</organism>
<dbReference type="Gene3D" id="1.25.60.10">
    <property type="entry name" value="MgtE N-terminal domain-like"/>
    <property type="match status" value="1"/>
</dbReference>
<evidence type="ECO:0000256" key="2">
    <source>
        <dbReference type="ARBA" id="ARBA00009749"/>
    </source>
</evidence>
<evidence type="ECO:0000256" key="3">
    <source>
        <dbReference type="ARBA" id="ARBA00022448"/>
    </source>
</evidence>
<comment type="function">
    <text evidence="9">Acts as a magnesium transporter.</text>
</comment>
<protein>
    <recommendedName>
        <fullName evidence="9">Magnesium transporter MgtE</fullName>
    </recommendedName>
</protein>
<evidence type="ECO:0000256" key="8">
    <source>
        <dbReference type="PROSITE-ProRule" id="PRU00703"/>
    </source>
</evidence>
<evidence type="ECO:0000313" key="11">
    <source>
        <dbReference type="EMBL" id="KFE64633.1"/>
    </source>
</evidence>
<keyword evidence="9" id="KW-0479">Metal-binding</keyword>
<feature type="transmembrane region" description="Helical" evidence="9">
    <location>
        <begin position="284"/>
        <end position="304"/>
    </location>
</feature>
<dbReference type="Pfam" id="PF01769">
    <property type="entry name" value="MgtE"/>
    <property type="match status" value="1"/>
</dbReference>
<keyword evidence="3 9" id="KW-0813">Transport</keyword>
<dbReference type="InterPro" id="IPR006667">
    <property type="entry name" value="SLC41_membr_dom"/>
</dbReference>
<evidence type="ECO:0000256" key="5">
    <source>
        <dbReference type="ARBA" id="ARBA00022842"/>
    </source>
</evidence>
<dbReference type="InterPro" id="IPR006669">
    <property type="entry name" value="MgtE_transporter"/>
</dbReference>
<name>A0A085WAC0_9BACT</name>
<dbReference type="InterPro" id="IPR006668">
    <property type="entry name" value="Mg_transptr_MgtE_intracell_dom"/>
</dbReference>
<dbReference type="PANTHER" id="PTHR43773:SF1">
    <property type="entry name" value="MAGNESIUM TRANSPORTER MGTE"/>
    <property type="match status" value="1"/>
</dbReference>
<keyword evidence="5 9" id="KW-0460">Magnesium</keyword>
<dbReference type="SUPFAM" id="SSF158791">
    <property type="entry name" value="MgtE N-terminal domain-like"/>
    <property type="match status" value="1"/>
</dbReference>
<evidence type="ECO:0000256" key="7">
    <source>
        <dbReference type="ARBA" id="ARBA00023136"/>
    </source>
</evidence>
<feature type="transmembrane region" description="Helical" evidence="9">
    <location>
        <begin position="358"/>
        <end position="378"/>
    </location>
</feature>
<dbReference type="Gene3D" id="3.10.580.10">
    <property type="entry name" value="CBS-domain"/>
    <property type="match status" value="1"/>
</dbReference>
<evidence type="ECO:0000256" key="1">
    <source>
        <dbReference type="ARBA" id="ARBA00004141"/>
    </source>
</evidence>
<dbReference type="AlphaFoldDB" id="A0A085WAC0"/>
<dbReference type="NCBIfam" id="TIGR00400">
    <property type="entry name" value="mgtE"/>
    <property type="match status" value="1"/>
</dbReference>
<proteinExistence type="inferred from homology"/>
<keyword evidence="9" id="KW-1003">Cell membrane</keyword>
<evidence type="ECO:0000313" key="12">
    <source>
        <dbReference type="Proteomes" id="UP000028725"/>
    </source>
</evidence>
<dbReference type="PROSITE" id="PS51371">
    <property type="entry name" value="CBS"/>
    <property type="match status" value="1"/>
</dbReference>
<dbReference type="GO" id="GO:0046872">
    <property type="term" value="F:metal ion binding"/>
    <property type="evidence" value="ECO:0007669"/>
    <property type="project" value="UniProtKB-KW"/>
</dbReference>
<gene>
    <name evidence="11" type="ORF">DB31_1651</name>
</gene>
<dbReference type="InterPro" id="IPR046342">
    <property type="entry name" value="CBS_dom_sf"/>
</dbReference>
<dbReference type="GO" id="GO:0005886">
    <property type="term" value="C:plasma membrane"/>
    <property type="evidence" value="ECO:0007669"/>
    <property type="project" value="UniProtKB-SubCell"/>
</dbReference>
<dbReference type="Proteomes" id="UP000028725">
    <property type="component" value="Unassembled WGS sequence"/>
</dbReference>
<feature type="domain" description="CBS" evidence="10">
    <location>
        <begin position="200"/>
        <end position="256"/>
    </location>
</feature>
<feature type="transmembrane region" description="Helical" evidence="9">
    <location>
        <begin position="431"/>
        <end position="454"/>
    </location>
</feature>
<comment type="caution">
    <text evidence="11">The sequence shown here is derived from an EMBL/GenBank/DDBJ whole genome shotgun (WGS) entry which is preliminary data.</text>
</comment>
<dbReference type="PANTHER" id="PTHR43773">
    <property type="entry name" value="MAGNESIUM TRANSPORTER MGTE"/>
    <property type="match status" value="1"/>
</dbReference>
<dbReference type="InterPro" id="IPR036739">
    <property type="entry name" value="SLC41_membr_dom_sf"/>
</dbReference>
<dbReference type="InterPro" id="IPR038076">
    <property type="entry name" value="MgtE_N_sf"/>
</dbReference>
<comment type="similarity">
    <text evidence="2 9">Belongs to the SLC41A transporter family.</text>
</comment>
<dbReference type="RefSeq" id="WP_044193554.1">
    <property type="nucleotide sequence ID" value="NZ_JMCB01000013.1"/>
</dbReference>
<comment type="caution">
    <text evidence="9">Lacks conserved residue(s) required for the propagation of feature annotation.</text>
</comment>
<feature type="transmembrane region" description="Helical" evidence="9">
    <location>
        <begin position="390"/>
        <end position="419"/>
    </location>
</feature>
<dbReference type="GO" id="GO:0015095">
    <property type="term" value="F:magnesium ion transmembrane transporter activity"/>
    <property type="evidence" value="ECO:0007669"/>
    <property type="project" value="UniProtKB-UniRule"/>
</dbReference>
<accession>A0A085WAC0</accession>
<dbReference type="Gene3D" id="1.10.357.20">
    <property type="entry name" value="SLC41 divalent cation transporters, integral membrane domain"/>
    <property type="match status" value="1"/>
</dbReference>
<dbReference type="OrthoDB" id="9790355at2"/>
<keyword evidence="8" id="KW-0129">CBS domain</keyword>
<evidence type="ECO:0000256" key="9">
    <source>
        <dbReference type="RuleBase" id="RU362011"/>
    </source>
</evidence>
<comment type="subunit">
    <text evidence="9">Homodimer.</text>
</comment>
<evidence type="ECO:0000256" key="4">
    <source>
        <dbReference type="ARBA" id="ARBA00022692"/>
    </source>
</evidence>
<dbReference type="EMBL" id="JMCB01000013">
    <property type="protein sequence ID" value="KFE64633.1"/>
    <property type="molecule type" value="Genomic_DNA"/>
</dbReference>
<sequence>MLGNLLKPEFDELILARDWNSLREAFTEMDPADVAEVIEDLPAKDSGVLFRLLPRDTAALVFEYLPPHQQTEVVSTLGNEDLKNLLNEMAPDDRTRLLEELPAEVTRRALTTLSPAELKVARELLGYPERSAGRYMTPEFLTLPENLTAAQALDFVRTHGQGRETLNVLYIVDEKRRLLDDVRLAALVLAKPDTRISDIHDRQLVSIPATADREEIIGFFEKYDRVALPVTDSQGVLLGIITHDDVLDVAEEEATEDIQRMGGMEALEAPYLDIGFTEMLSKRVGWLTVLFFGQMFTATAMAHYQDAIAQAVFLSSFVPLIISSGGNSGSQATSLIIRALAVRDVALSDWWRVALREVTSGIALGLFLGALGALRIILWPGAEGLYGPHFGWVGIAVGFSVVGVVMFGTLCGSMLPFLLRRLGLDPAAASAPFVATLVDVTGVIIYFTVASAILTGRAF</sequence>
<evidence type="ECO:0000259" key="10">
    <source>
        <dbReference type="PROSITE" id="PS51371"/>
    </source>
</evidence>
<keyword evidence="4 9" id="KW-0812">Transmembrane</keyword>
<dbReference type="Pfam" id="PF03448">
    <property type="entry name" value="MgtE_N"/>
    <property type="match status" value="1"/>
</dbReference>
<dbReference type="Pfam" id="PF00571">
    <property type="entry name" value="CBS"/>
    <property type="match status" value="1"/>
</dbReference>
<dbReference type="SMART" id="SM00924">
    <property type="entry name" value="MgtE_N"/>
    <property type="match status" value="1"/>
</dbReference>
<reference evidence="11 12" key="1">
    <citation type="submission" date="2014-04" db="EMBL/GenBank/DDBJ databases">
        <title>Genome assembly of Hyalangium minutum DSM 14724.</title>
        <authorList>
            <person name="Sharma G."/>
            <person name="Subramanian S."/>
        </authorList>
    </citation>
    <scope>NUCLEOTIDE SEQUENCE [LARGE SCALE GENOMIC DNA]</scope>
    <source>
        <strain evidence="11 12">DSM 14724</strain>
    </source>
</reference>